<organism evidence="1 2">
    <name type="scientific">Nannocystis exedens</name>
    <dbReference type="NCBI Taxonomy" id="54"/>
    <lineage>
        <taxon>Bacteria</taxon>
        <taxon>Pseudomonadati</taxon>
        <taxon>Myxococcota</taxon>
        <taxon>Polyangia</taxon>
        <taxon>Nannocystales</taxon>
        <taxon>Nannocystaceae</taxon>
        <taxon>Nannocystis</taxon>
    </lineage>
</organism>
<evidence type="ECO:0000313" key="1">
    <source>
        <dbReference type="EMBL" id="SFE60377.1"/>
    </source>
</evidence>
<reference evidence="2" key="1">
    <citation type="submission" date="2016-10" db="EMBL/GenBank/DDBJ databases">
        <authorList>
            <person name="Varghese N."/>
            <person name="Submissions S."/>
        </authorList>
    </citation>
    <scope>NUCLEOTIDE SEQUENCE [LARGE SCALE GENOMIC DNA]</scope>
    <source>
        <strain evidence="2">ATCC 25963</strain>
    </source>
</reference>
<dbReference type="AlphaFoldDB" id="A0A1I2BWC0"/>
<name>A0A1I2BWC0_9BACT</name>
<dbReference type="Proteomes" id="UP000199400">
    <property type="component" value="Unassembled WGS sequence"/>
</dbReference>
<gene>
    <name evidence="1" type="ORF">SAMN02745121_04820</name>
</gene>
<evidence type="ECO:0000313" key="2">
    <source>
        <dbReference type="Proteomes" id="UP000199400"/>
    </source>
</evidence>
<protein>
    <submittedName>
        <fullName evidence="1">Uncharacterized protein</fullName>
    </submittedName>
</protein>
<accession>A0A1I2BWC0</accession>
<keyword evidence="2" id="KW-1185">Reference proteome</keyword>
<dbReference type="EMBL" id="FOMX01000016">
    <property type="protein sequence ID" value="SFE60377.1"/>
    <property type="molecule type" value="Genomic_DNA"/>
</dbReference>
<proteinExistence type="predicted"/>
<sequence>MRRRNTAPGKPVRAAPLAFADAREADVRDALVLERRPFYLRRPRPARVASDFAAGPE</sequence>